<dbReference type="SUPFAM" id="SSF53223">
    <property type="entry name" value="Aminoacid dehydrogenase-like, N-terminal domain"/>
    <property type="match status" value="1"/>
</dbReference>
<dbReference type="PANTHER" id="PTHR21089:SF1">
    <property type="entry name" value="BIFUNCTIONAL 3-DEHYDROQUINATE DEHYDRATASE_SHIKIMATE DEHYDROGENASE, CHLOROPLASTIC"/>
    <property type="match status" value="1"/>
</dbReference>
<comment type="pathway">
    <text evidence="1">Metabolic intermediate biosynthesis; chorismate biosynthesis; chorismate from D-erythrose 4-phosphate and phosphoenolpyruvate: step 4/7.</text>
</comment>
<dbReference type="InterPro" id="IPR046346">
    <property type="entry name" value="Aminoacid_DH-like_N_sf"/>
</dbReference>
<gene>
    <name evidence="4" type="ORF">ACH3VR_22050</name>
</gene>
<evidence type="ECO:0000313" key="4">
    <source>
        <dbReference type="EMBL" id="MFH8253066.1"/>
    </source>
</evidence>
<organism evidence="4 5">
    <name type="scientific">Microbacterium alkaliflavum</name>
    <dbReference type="NCBI Taxonomy" id="3248839"/>
    <lineage>
        <taxon>Bacteria</taxon>
        <taxon>Bacillati</taxon>
        <taxon>Actinomycetota</taxon>
        <taxon>Actinomycetes</taxon>
        <taxon>Micrococcales</taxon>
        <taxon>Microbacteriaceae</taxon>
        <taxon>Microbacterium</taxon>
    </lineage>
</organism>
<dbReference type="InterPro" id="IPR022893">
    <property type="entry name" value="Shikimate_DH_fam"/>
</dbReference>
<protein>
    <submittedName>
        <fullName evidence="4">Shikimate dehydrogenase family protein</fullName>
    </submittedName>
</protein>
<comment type="caution">
    <text evidence="4">The sequence shown here is derived from an EMBL/GenBank/DDBJ whole genome shotgun (WGS) entry which is preliminary data.</text>
</comment>
<name>A0ABW7QEI6_9MICO</name>
<sequence>MNIQLTGASRVFPIIGDPIRFVESPVWLTRTLQSRGHNAACVPLQVPEGDLDAAMTALAVMPNVDGILVTMPHKQAAFRYCTTTSDRARLLAVISVIRRNPDGTWHGDMLDGLAFVKAQQDHGARIEGARALLIGAGGAGSAIAIALLDAGVKELVIHDTDLARVSGLIELLSDTDADKTRAGSADPTGFDLVLNATPMGMADDDPLPVDPTLLTSSMFVGDVISGHGTTALIAAAQGAGCGTATGGHMVEAVQELMADFLLGGGTAK</sequence>
<keyword evidence="5" id="KW-1185">Reference proteome</keyword>
<reference evidence="4 5" key="1">
    <citation type="submission" date="2024-09" db="EMBL/GenBank/DDBJ databases">
        <authorList>
            <person name="Pan X."/>
        </authorList>
    </citation>
    <scope>NUCLEOTIDE SEQUENCE [LARGE SCALE GENOMIC DNA]</scope>
    <source>
        <strain evidence="4 5">B2969</strain>
    </source>
</reference>
<keyword evidence="2" id="KW-0028">Amino-acid biosynthesis</keyword>
<dbReference type="EMBL" id="JBIQWL010000015">
    <property type="protein sequence ID" value="MFH8253066.1"/>
    <property type="molecule type" value="Genomic_DNA"/>
</dbReference>
<dbReference type="RefSeq" id="WP_397558492.1">
    <property type="nucleotide sequence ID" value="NZ_JBIQWL010000015.1"/>
</dbReference>
<dbReference type="InterPro" id="IPR036291">
    <property type="entry name" value="NAD(P)-bd_dom_sf"/>
</dbReference>
<dbReference type="InterPro" id="IPR013708">
    <property type="entry name" value="Shikimate_DH-bd_N"/>
</dbReference>
<dbReference type="Proteomes" id="UP001610861">
    <property type="component" value="Unassembled WGS sequence"/>
</dbReference>
<evidence type="ECO:0000256" key="1">
    <source>
        <dbReference type="ARBA" id="ARBA00004871"/>
    </source>
</evidence>
<dbReference type="SUPFAM" id="SSF51735">
    <property type="entry name" value="NAD(P)-binding Rossmann-fold domains"/>
    <property type="match status" value="1"/>
</dbReference>
<dbReference type="Pfam" id="PF08501">
    <property type="entry name" value="Shikimate_dh_N"/>
    <property type="match status" value="1"/>
</dbReference>
<dbReference type="Gene3D" id="3.40.50.10860">
    <property type="entry name" value="Leucine Dehydrogenase, chain A, domain 1"/>
    <property type="match status" value="1"/>
</dbReference>
<evidence type="ECO:0000256" key="2">
    <source>
        <dbReference type="ARBA" id="ARBA00023141"/>
    </source>
</evidence>
<keyword evidence="2" id="KW-0057">Aromatic amino acid biosynthesis</keyword>
<dbReference type="Gene3D" id="3.40.50.720">
    <property type="entry name" value="NAD(P)-binding Rossmann-like Domain"/>
    <property type="match status" value="1"/>
</dbReference>
<accession>A0ABW7QEI6</accession>
<proteinExistence type="predicted"/>
<evidence type="ECO:0000313" key="5">
    <source>
        <dbReference type="Proteomes" id="UP001610861"/>
    </source>
</evidence>
<evidence type="ECO:0000259" key="3">
    <source>
        <dbReference type="Pfam" id="PF08501"/>
    </source>
</evidence>
<feature type="domain" description="Shikimate dehydrogenase substrate binding N-terminal" evidence="3">
    <location>
        <begin position="14"/>
        <end position="92"/>
    </location>
</feature>
<dbReference type="PANTHER" id="PTHR21089">
    <property type="entry name" value="SHIKIMATE DEHYDROGENASE"/>
    <property type="match status" value="1"/>
</dbReference>